<evidence type="ECO:0000256" key="1">
    <source>
        <dbReference type="ARBA" id="ARBA00023015"/>
    </source>
</evidence>
<dbReference type="GO" id="GO:0000976">
    <property type="term" value="F:transcription cis-regulatory region binding"/>
    <property type="evidence" value="ECO:0007669"/>
    <property type="project" value="TreeGrafter"/>
</dbReference>
<feature type="domain" description="HTH tetR-type" evidence="5">
    <location>
        <begin position="7"/>
        <end position="67"/>
    </location>
</feature>
<dbReference type="KEGG" id="sapp:SAC06_01950"/>
<dbReference type="RefSeq" id="WP_350258541.1">
    <property type="nucleotide sequence ID" value="NZ_CP138335.1"/>
</dbReference>
<dbReference type="InterPro" id="IPR050109">
    <property type="entry name" value="HTH-type_TetR-like_transc_reg"/>
</dbReference>
<keyword evidence="1" id="KW-0805">Transcription regulation</keyword>
<name>A0AAU7V935_9ACTO</name>
<evidence type="ECO:0000256" key="3">
    <source>
        <dbReference type="ARBA" id="ARBA00023163"/>
    </source>
</evidence>
<dbReference type="AlphaFoldDB" id="A0AAU7V935"/>
<dbReference type="PANTHER" id="PTHR30055:SF234">
    <property type="entry name" value="HTH-TYPE TRANSCRIPTIONAL REGULATOR BETI"/>
    <property type="match status" value="1"/>
</dbReference>
<feature type="DNA-binding region" description="H-T-H motif" evidence="4">
    <location>
        <begin position="30"/>
        <end position="49"/>
    </location>
</feature>
<sequence length="194" mass="21126">MTKTRPGVTLARLRAVSLDLFATHGIVGTSLQMIAEAMGVSKAAVYHHYPTKDAIVKAVMQPAFDGFARLVEEAESLEPGPERQLFLVTGLADQAVANRALYAVMFQDLAVLEIITRDVQLADLFWRLRAHLVDPHDGPLPELRAGIFLSGLVAPVRGDLSNGIPDDQLREAILDSGVRLLINSSHSEGQRSHD</sequence>
<gene>
    <name evidence="6" type="ORF">SAC06_01950</name>
</gene>
<dbReference type="Pfam" id="PF00440">
    <property type="entry name" value="TetR_N"/>
    <property type="match status" value="1"/>
</dbReference>
<evidence type="ECO:0000259" key="5">
    <source>
        <dbReference type="PROSITE" id="PS50977"/>
    </source>
</evidence>
<keyword evidence="2 4" id="KW-0238">DNA-binding</keyword>
<dbReference type="PRINTS" id="PR00455">
    <property type="entry name" value="HTHTETR"/>
</dbReference>
<dbReference type="GO" id="GO:0003700">
    <property type="term" value="F:DNA-binding transcription factor activity"/>
    <property type="evidence" value="ECO:0007669"/>
    <property type="project" value="TreeGrafter"/>
</dbReference>
<evidence type="ECO:0000256" key="4">
    <source>
        <dbReference type="PROSITE-ProRule" id="PRU00335"/>
    </source>
</evidence>
<dbReference type="InterPro" id="IPR009057">
    <property type="entry name" value="Homeodomain-like_sf"/>
</dbReference>
<evidence type="ECO:0000313" key="6">
    <source>
        <dbReference type="EMBL" id="XBW08342.1"/>
    </source>
</evidence>
<dbReference type="PROSITE" id="PS50977">
    <property type="entry name" value="HTH_TETR_2"/>
    <property type="match status" value="1"/>
</dbReference>
<keyword evidence="3" id="KW-0804">Transcription</keyword>
<protein>
    <submittedName>
        <fullName evidence="6">TetR/AcrR family transcriptional regulator</fullName>
    </submittedName>
</protein>
<organism evidence="6">
    <name type="scientific">Scrofimicrobium appendicitidis</name>
    <dbReference type="NCBI Taxonomy" id="3079930"/>
    <lineage>
        <taxon>Bacteria</taxon>
        <taxon>Bacillati</taxon>
        <taxon>Actinomycetota</taxon>
        <taxon>Actinomycetes</taxon>
        <taxon>Actinomycetales</taxon>
        <taxon>Actinomycetaceae</taxon>
        <taxon>Scrofimicrobium</taxon>
    </lineage>
</organism>
<dbReference type="Gene3D" id="1.10.357.10">
    <property type="entry name" value="Tetracycline Repressor, domain 2"/>
    <property type="match status" value="1"/>
</dbReference>
<proteinExistence type="predicted"/>
<dbReference type="EMBL" id="CP138335">
    <property type="protein sequence ID" value="XBW08342.1"/>
    <property type="molecule type" value="Genomic_DNA"/>
</dbReference>
<evidence type="ECO:0000256" key="2">
    <source>
        <dbReference type="ARBA" id="ARBA00023125"/>
    </source>
</evidence>
<dbReference type="SUPFAM" id="SSF46689">
    <property type="entry name" value="Homeodomain-like"/>
    <property type="match status" value="1"/>
</dbReference>
<reference evidence="6" key="1">
    <citation type="submission" date="2023-11" db="EMBL/GenBank/DDBJ databases">
        <title>Scrofimicrobium hongkongense sp. nov., isolated from a patient with peritonitis.</title>
        <authorList>
            <person name="Lao H.Y."/>
            <person name="Wong A.Y.P."/>
            <person name="Ng T.L."/>
            <person name="Wong R.Y.L."/>
            <person name="Yau M.C.Y."/>
            <person name="Lam J.Y.W."/>
            <person name="Siu G.K.H."/>
        </authorList>
    </citation>
    <scope>NUCLEOTIDE SEQUENCE</scope>
    <source>
        <strain evidence="6">R131</strain>
    </source>
</reference>
<dbReference type="PANTHER" id="PTHR30055">
    <property type="entry name" value="HTH-TYPE TRANSCRIPTIONAL REGULATOR RUTR"/>
    <property type="match status" value="1"/>
</dbReference>
<dbReference type="InterPro" id="IPR001647">
    <property type="entry name" value="HTH_TetR"/>
</dbReference>
<accession>A0AAU7V935</accession>